<dbReference type="Proteomes" id="UP000078546">
    <property type="component" value="Unassembled WGS sequence"/>
</dbReference>
<proteinExistence type="predicted"/>
<dbReference type="AlphaFoldDB" id="A0A1A8XBX3"/>
<dbReference type="EMBL" id="FLQV01003670">
    <property type="protein sequence ID" value="SBT02693.1"/>
    <property type="molecule type" value="Genomic_DNA"/>
</dbReference>
<organism evidence="2 3">
    <name type="scientific">Plasmodium ovale curtisi</name>
    <dbReference type="NCBI Taxonomy" id="864141"/>
    <lineage>
        <taxon>Eukaryota</taxon>
        <taxon>Sar</taxon>
        <taxon>Alveolata</taxon>
        <taxon>Apicomplexa</taxon>
        <taxon>Aconoidasida</taxon>
        <taxon>Haemosporida</taxon>
        <taxon>Plasmodiidae</taxon>
        <taxon>Plasmodium</taxon>
        <taxon>Plasmodium (Plasmodium)</taxon>
    </lineage>
</organism>
<reference evidence="3" key="1">
    <citation type="submission" date="2016-05" db="EMBL/GenBank/DDBJ databases">
        <authorList>
            <person name="Naeem Raeece"/>
        </authorList>
    </citation>
    <scope>NUCLEOTIDE SEQUENCE [LARGE SCALE GENOMIC DNA]</scope>
</reference>
<evidence type="ECO:0000313" key="2">
    <source>
        <dbReference type="EMBL" id="SBT02693.1"/>
    </source>
</evidence>
<name>A0A1A8XBX3_PLAOA</name>
<evidence type="ECO:0000313" key="3">
    <source>
        <dbReference type="Proteomes" id="UP000078546"/>
    </source>
</evidence>
<feature type="transmembrane region" description="Helical" evidence="1">
    <location>
        <begin position="133"/>
        <end position="152"/>
    </location>
</feature>
<gene>
    <name evidence="2" type="ORF">POVCU1_079740</name>
</gene>
<keyword evidence="1" id="KW-0472">Membrane</keyword>
<keyword evidence="1" id="KW-0812">Transmembrane</keyword>
<sequence length="205" mass="24324">MASSAFRKEDIMQTFEKKYEIKEFTKSYYLLEPLKNEDSSLYQIACFLEGSYKSTHLMQQNYTHVSFCEYLNEWLNNKMITYTADGTKCDSLILWEKYIEKLWLLLYNDPDREKWCARKSTTYECIPTSSKTAISVFFTLLGVLIIIFFLLYKFSSFGSRFNMYAYKKVKILQNLLGISNTNSERNSNNRKIHIHYDSAEDYHST</sequence>
<protein>
    <submittedName>
        <fullName evidence="2">PIR Superfamily Protein</fullName>
    </submittedName>
</protein>
<keyword evidence="1" id="KW-1133">Transmembrane helix</keyword>
<evidence type="ECO:0000256" key="1">
    <source>
        <dbReference type="SAM" id="Phobius"/>
    </source>
</evidence>
<accession>A0A1A8XBX3</accession>